<dbReference type="InterPro" id="IPR050300">
    <property type="entry name" value="GDXG_lipolytic_enzyme"/>
</dbReference>
<proteinExistence type="inferred from homology"/>
<organism evidence="4 5">
    <name type="scientific">Pseudomonas flexibilis</name>
    <dbReference type="NCBI Taxonomy" id="706570"/>
    <lineage>
        <taxon>Bacteria</taxon>
        <taxon>Pseudomonadati</taxon>
        <taxon>Pseudomonadota</taxon>
        <taxon>Gammaproteobacteria</taxon>
        <taxon>Pseudomonadales</taxon>
        <taxon>Pseudomonadaceae</taxon>
        <taxon>Pseudomonas</taxon>
    </lineage>
</organism>
<feature type="domain" description="Alpha/beta hydrolase fold-3" evidence="3">
    <location>
        <begin position="86"/>
        <end position="285"/>
    </location>
</feature>
<dbReference type="STRING" id="706570.PT85_02495"/>
<dbReference type="PANTHER" id="PTHR48081">
    <property type="entry name" value="AB HYDROLASE SUPERFAMILY PROTEIN C4A8.06C"/>
    <property type="match status" value="1"/>
</dbReference>
<keyword evidence="2 4" id="KW-0378">Hydrolase</keyword>
<dbReference type="InterPro" id="IPR013094">
    <property type="entry name" value="AB_hydrolase_3"/>
</dbReference>
<dbReference type="InterPro" id="IPR029058">
    <property type="entry name" value="AB_hydrolase_fold"/>
</dbReference>
<dbReference type="AlphaFoldDB" id="A0A0B3C4L6"/>
<dbReference type="PANTHER" id="PTHR48081:SF30">
    <property type="entry name" value="ACETYL-HYDROLASE LIPR-RELATED"/>
    <property type="match status" value="1"/>
</dbReference>
<dbReference type="Gene3D" id="3.40.50.1820">
    <property type="entry name" value="alpha/beta hydrolase"/>
    <property type="match status" value="1"/>
</dbReference>
<dbReference type="EMBL" id="JTAK01000001">
    <property type="protein sequence ID" value="KHO66457.1"/>
    <property type="molecule type" value="Genomic_DNA"/>
</dbReference>
<dbReference type="Proteomes" id="UP000030980">
    <property type="component" value="Unassembled WGS sequence"/>
</dbReference>
<dbReference type="SUPFAM" id="SSF53474">
    <property type="entry name" value="alpha/beta-Hydrolases"/>
    <property type="match status" value="1"/>
</dbReference>
<comment type="similarity">
    <text evidence="1">Belongs to the 'GDXG' lipolytic enzyme family.</text>
</comment>
<dbReference type="GO" id="GO:0004806">
    <property type="term" value="F:triacylglycerol lipase activity"/>
    <property type="evidence" value="ECO:0007669"/>
    <property type="project" value="TreeGrafter"/>
</dbReference>
<evidence type="ECO:0000313" key="4">
    <source>
        <dbReference type="EMBL" id="KHO66457.1"/>
    </source>
</evidence>
<protein>
    <submittedName>
        <fullName evidence="4">Alpha/beta hydrolase</fullName>
    </submittedName>
</protein>
<accession>A0A0B3C4L6</accession>
<name>A0A0B3C4L6_9PSED</name>
<evidence type="ECO:0000313" key="5">
    <source>
        <dbReference type="Proteomes" id="UP000030980"/>
    </source>
</evidence>
<evidence type="ECO:0000259" key="3">
    <source>
        <dbReference type="Pfam" id="PF07859"/>
    </source>
</evidence>
<keyword evidence="5" id="KW-1185">Reference proteome</keyword>
<dbReference type="OrthoDB" id="9806180at2"/>
<comment type="caution">
    <text evidence="4">The sequence shown here is derived from an EMBL/GenBank/DDBJ whole genome shotgun (WGS) entry which is preliminary data.</text>
</comment>
<dbReference type="RefSeq" id="WP_039605836.1">
    <property type="nucleotide sequence ID" value="NZ_FMUP01000005.1"/>
</dbReference>
<evidence type="ECO:0000256" key="2">
    <source>
        <dbReference type="ARBA" id="ARBA00022801"/>
    </source>
</evidence>
<dbReference type="Pfam" id="PF07859">
    <property type="entry name" value="Abhydrolase_3"/>
    <property type="match status" value="1"/>
</dbReference>
<reference evidence="4 5" key="1">
    <citation type="submission" date="2014-11" db="EMBL/GenBank/DDBJ databases">
        <title>Genome sequence of Pseudomonas tuomuerensis JCM 14085.</title>
        <authorList>
            <person name="Shin S.-K."/>
            <person name="Yi H."/>
        </authorList>
    </citation>
    <scope>NUCLEOTIDE SEQUENCE [LARGE SCALE GENOMIC DNA]</scope>
    <source>
        <strain evidence="4 5">JCM 14085</strain>
    </source>
</reference>
<sequence>MTAYVDLPRPPGTAQRLLTRVLRTSLRLLFRGLIRPGMPIAGQRAVLRALTSLTLPARGVTRTAGHLGGIPCEWHRPAQDNGQVWLYLHGGGYLLGSPATHRALCGALARQCGLSVCAIEYRLAPESRYPAQLIDVLAAYQALQDLGYRPEQIILGGDSAGGHLSLTTALELKERGQPLPRALVCFSPVTDLSFEQLHRPPAGDPMISLPWIEQARALTAQPGSDPHKPSLSPVFADLSGLPPLLLQVGEDEVLLNDSLRLAERAQGAGVAVRLERYPGCWHVFQAHVGVLDVADLAVQRVAEFLANP</sequence>
<gene>
    <name evidence="4" type="ORF">PT85_02495</name>
</gene>
<evidence type="ECO:0000256" key="1">
    <source>
        <dbReference type="ARBA" id="ARBA00010515"/>
    </source>
</evidence>